<evidence type="ECO:0000313" key="1">
    <source>
        <dbReference type="EnsemblMetazoa" id="PPA39758.1"/>
    </source>
</evidence>
<organism evidence="1 2">
    <name type="scientific">Pristionchus pacificus</name>
    <name type="common">Parasitic nematode worm</name>
    <dbReference type="NCBI Taxonomy" id="54126"/>
    <lineage>
        <taxon>Eukaryota</taxon>
        <taxon>Metazoa</taxon>
        <taxon>Ecdysozoa</taxon>
        <taxon>Nematoda</taxon>
        <taxon>Chromadorea</taxon>
        <taxon>Rhabditida</taxon>
        <taxon>Rhabditina</taxon>
        <taxon>Diplogasteromorpha</taxon>
        <taxon>Diplogasteroidea</taxon>
        <taxon>Neodiplogasteridae</taxon>
        <taxon>Pristionchus</taxon>
    </lineage>
</organism>
<dbReference type="InterPro" id="IPR036179">
    <property type="entry name" value="Ig-like_dom_sf"/>
</dbReference>
<dbReference type="OrthoDB" id="5858502at2759"/>
<reference evidence="1" key="2">
    <citation type="submission" date="2022-06" db="UniProtKB">
        <authorList>
            <consortium name="EnsemblMetazoa"/>
        </authorList>
    </citation>
    <scope>IDENTIFICATION</scope>
    <source>
        <strain evidence="1">PS312</strain>
    </source>
</reference>
<dbReference type="Proteomes" id="UP000005239">
    <property type="component" value="Unassembled WGS sequence"/>
</dbReference>
<dbReference type="AlphaFoldDB" id="A0A2A6BY65"/>
<gene>
    <name evidence="1" type="primary">WBGene00278127</name>
</gene>
<dbReference type="Gene3D" id="2.60.40.10">
    <property type="entry name" value="Immunoglobulins"/>
    <property type="match status" value="1"/>
</dbReference>
<accession>A0A2A6BY65</accession>
<keyword evidence="2" id="KW-1185">Reference proteome</keyword>
<evidence type="ECO:0000313" key="2">
    <source>
        <dbReference type="Proteomes" id="UP000005239"/>
    </source>
</evidence>
<proteinExistence type="predicted"/>
<dbReference type="EnsemblMetazoa" id="PPA39758.1">
    <property type="protein sequence ID" value="PPA39758.1"/>
    <property type="gene ID" value="WBGene00278127"/>
</dbReference>
<dbReference type="InterPro" id="IPR013783">
    <property type="entry name" value="Ig-like_fold"/>
</dbReference>
<reference evidence="2" key="1">
    <citation type="journal article" date="2008" name="Nat. Genet.">
        <title>The Pristionchus pacificus genome provides a unique perspective on nematode lifestyle and parasitism.</title>
        <authorList>
            <person name="Dieterich C."/>
            <person name="Clifton S.W."/>
            <person name="Schuster L.N."/>
            <person name="Chinwalla A."/>
            <person name="Delehaunty K."/>
            <person name="Dinkelacker I."/>
            <person name="Fulton L."/>
            <person name="Fulton R."/>
            <person name="Godfrey J."/>
            <person name="Minx P."/>
            <person name="Mitreva M."/>
            <person name="Roeseler W."/>
            <person name="Tian H."/>
            <person name="Witte H."/>
            <person name="Yang S.P."/>
            <person name="Wilson R.K."/>
            <person name="Sommer R.J."/>
        </authorList>
    </citation>
    <scope>NUCLEOTIDE SEQUENCE [LARGE SCALE GENOMIC DNA]</scope>
    <source>
        <strain evidence="2">PS312</strain>
    </source>
</reference>
<dbReference type="SUPFAM" id="SSF48726">
    <property type="entry name" value="Immunoglobulin"/>
    <property type="match status" value="1"/>
</dbReference>
<protein>
    <submittedName>
        <fullName evidence="1">Uncharacterized protein</fullName>
    </submittedName>
</protein>
<sequence>MYSTSLRWVVTLLLLCTLLSDSKDPYPSTPTRFNVKFISSPRKHPSFIGKHRVVSLQTSPSARFHHIFYGSTLQLRCSNVTGTVEWAKDGVQLAPDWRVVAPVHGVLDISPLLYTDTGRWECSKGGEFRGVLLKIRTVTGSGRKVVGGAVAAEVIGILDAYRIGVIDYPSFFFQPIFVIGLLCLSTRHLDPPMPSHDPIADLLTKQIDGTQWRDRIEDNNDGSGKVKESRSPRIAQRTIRAMLHRRT</sequence>
<name>A0A2A6BY65_PRIPA</name>
<accession>A0A8R1USJ6</accession>